<dbReference type="AlphaFoldDB" id="A0A2N8HB27"/>
<feature type="compositionally biased region" description="Low complexity" evidence="1">
    <location>
        <begin position="26"/>
        <end position="40"/>
    </location>
</feature>
<dbReference type="EMBL" id="PJKA01000013">
    <property type="protein sequence ID" value="PNC17062.1"/>
    <property type="molecule type" value="Genomic_DNA"/>
</dbReference>
<name>A0A2N8HB27_9BACT</name>
<evidence type="ECO:0000256" key="1">
    <source>
        <dbReference type="SAM" id="MobiDB-lite"/>
    </source>
</evidence>
<reference evidence="2 3" key="1">
    <citation type="journal article" date="2017" name="BMC Genomics">
        <title>Genome sequencing of 39 Akkermansia muciniphila isolates reveals its population structure, genomic and functional diverisity, and global distribution in mammalian gut microbiotas.</title>
        <authorList>
            <person name="Guo X."/>
            <person name="Li S."/>
            <person name="Zhang J."/>
            <person name="Wu F."/>
            <person name="Li X."/>
            <person name="Wu D."/>
            <person name="Zhang M."/>
            <person name="Ou Z."/>
            <person name="Jie Z."/>
            <person name="Yan Q."/>
            <person name="Li P."/>
            <person name="Yi J."/>
            <person name="Peng Y."/>
        </authorList>
    </citation>
    <scope>NUCLEOTIDE SEQUENCE [LARGE SCALE GENOMIC DNA]</scope>
    <source>
        <strain evidence="2 3">GP24</strain>
    </source>
</reference>
<accession>A0A2N8HB27</accession>
<protein>
    <submittedName>
        <fullName evidence="2">Uncharacterized protein</fullName>
    </submittedName>
</protein>
<sequence>MIGAACLLAASCQADTARREPVRNTAPAPSVQASSAAPQSGHRNNGVQEHRRFKRLSLPLR</sequence>
<organism evidence="2 3">
    <name type="scientific">Akkermansia muciniphila</name>
    <dbReference type="NCBI Taxonomy" id="239935"/>
    <lineage>
        <taxon>Bacteria</taxon>
        <taxon>Pseudomonadati</taxon>
        <taxon>Verrucomicrobiota</taxon>
        <taxon>Verrucomicrobiia</taxon>
        <taxon>Verrucomicrobiales</taxon>
        <taxon>Akkermansiaceae</taxon>
        <taxon>Akkermansia</taxon>
    </lineage>
</organism>
<evidence type="ECO:0000313" key="2">
    <source>
        <dbReference type="EMBL" id="PNC17062.1"/>
    </source>
</evidence>
<dbReference type="Proteomes" id="UP000236000">
    <property type="component" value="Unassembled WGS sequence"/>
</dbReference>
<gene>
    <name evidence="2" type="ORF">CXU22_10495</name>
</gene>
<feature type="region of interest" description="Disordered" evidence="1">
    <location>
        <begin position="13"/>
        <end position="61"/>
    </location>
</feature>
<proteinExistence type="predicted"/>
<comment type="caution">
    <text evidence="2">The sequence shown here is derived from an EMBL/GenBank/DDBJ whole genome shotgun (WGS) entry which is preliminary data.</text>
</comment>
<evidence type="ECO:0000313" key="3">
    <source>
        <dbReference type="Proteomes" id="UP000236000"/>
    </source>
</evidence>